<dbReference type="Proteomes" id="UP000597507">
    <property type="component" value="Unassembled WGS sequence"/>
</dbReference>
<evidence type="ECO:0000313" key="1">
    <source>
        <dbReference type="EMBL" id="GGG24352.1"/>
    </source>
</evidence>
<name>A0A8J3EAB1_9PROT</name>
<organism evidence="1 2">
    <name type="scientific">Caldovatus sediminis</name>
    <dbReference type="NCBI Taxonomy" id="2041189"/>
    <lineage>
        <taxon>Bacteria</taxon>
        <taxon>Pseudomonadati</taxon>
        <taxon>Pseudomonadota</taxon>
        <taxon>Alphaproteobacteria</taxon>
        <taxon>Acetobacterales</taxon>
        <taxon>Roseomonadaceae</taxon>
        <taxon>Caldovatus</taxon>
    </lineage>
</organism>
<gene>
    <name evidence="1" type="ORF">GCM10010964_10560</name>
</gene>
<protein>
    <submittedName>
        <fullName evidence="1">Uncharacterized protein</fullName>
    </submittedName>
</protein>
<reference evidence="1 2" key="1">
    <citation type="journal article" date="2014" name="Int. J. Syst. Evol. Microbiol.">
        <title>Complete genome sequence of Corynebacterium casei LMG S-19264T (=DSM 44701T), isolated from a smear-ripened cheese.</title>
        <authorList>
            <consortium name="US DOE Joint Genome Institute (JGI-PGF)"/>
            <person name="Walter F."/>
            <person name="Albersmeier A."/>
            <person name="Kalinowski J."/>
            <person name="Ruckert C."/>
        </authorList>
    </citation>
    <scope>NUCLEOTIDE SEQUENCE [LARGE SCALE GENOMIC DNA]</scope>
    <source>
        <strain evidence="1 2">CGMCC 1.16330</strain>
    </source>
</reference>
<evidence type="ECO:0000313" key="2">
    <source>
        <dbReference type="Proteomes" id="UP000597507"/>
    </source>
</evidence>
<comment type="caution">
    <text evidence="1">The sequence shown here is derived from an EMBL/GenBank/DDBJ whole genome shotgun (WGS) entry which is preliminary data.</text>
</comment>
<keyword evidence="2" id="KW-1185">Reference proteome</keyword>
<accession>A0A8J3EAB1</accession>
<dbReference type="EMBL" id="BMKS01000002">
    <property type="protein sequence ID" value="GGG24352.1"/>
    <property type="molecule type" value="Genomic_DNA"/>
</dbReference>
<dbReference type="AlphaFoldDB" id="A0A8J3EAB1"/>
<proteinExistence type="predicted"/>
<sequence>MADAARTVRIRVHRGRSTYDARAARRVPDGADVTAFLKRGALAALPRAEGWHLLLVSAERTREGEAVAPVLARFARRFAASGGAQDCAAALAVTADGSRAALAVGARDPARLGHLRAALAAIGR</sequence>
<dbReference type="RefSeq" id="WP_188898935.1">
    <property type="nucleotide sequence ID" value="NZ_BMKS01000002.1"/>
</dbReference>